<dbReference type="SMART" id="SM00091">
    <property type="entry name" value="PAS"/>
    <property type="match status" value="1"/>
</dbReference>
<dbReference type="InterPro" id="IPR043128">
    <property type="entry name" value="Rev_trsase/Diguanyl_cyclase"/>
</dbReference>
<name>A0ABU1DI57_9HYPH</name>
<feature type="domain" description="EAL" evidence="2">
    <location>
        <begin position="306"/>
        <end position="556"/>
    </location>
</feature>
<dbReference type="EMBL" id="JADBEO010000028">
    <property type="protein sequence ID" value="MDR4307580.1"/>
    <property type="molecule type" value="Genomic_DNA"/>
</dbReference>
<evidence type="ECO:0000259" key="1">
    <source>
        <dbReference type="PROSITE" id="PS50112"/>
    </source>
</evidence>
<accession>A0ABU1DI57</accession>
<dbReference type="SUPFAM" id="SSF55785">
    <property type="entry name" value="PYP-like sensor domain (PAS domain)"/>
    <property type="match status" value="1"/>
</dbReference>
<evidence type="ECO:0000259" key="2">
    <source>
        <dbReference type="PROSITE" id="PS50883"/>
    </source>
</evidence>
<dbReference type="Pfam" id="PF00990">
    <property type="entry name" value="GGDEF"/>
    <property type="match status" value="1"/>
</dbReference>
<dbReference type="PROSITE" id="PS50112">
    <property type="entry name" value="PAS"/>
    <property type="match status" value="1"/>
</dbReference>
<dbReference type="Pfam" id="PF00563">
    <property type="entry name" value="EAL"/>
    <property type="match status" value="1"/>
</dbReference>
<dbReference type="NCBIfam" id="TIGR00229">
    <property type="entry name" value="sensory_box"/>
    <property type="match status" value="1"/>
</dbReference>
<gene>
    <name evidence="4" type="ORF">IHQ68_13225</name>
</gene>
<dbReference type="Gene3D" id="3.20.20.450">
    <property type="entry name" value="EAL domain"/>
    <property type="match status" value="1"/>
</dbReference>
<evidence type="ECO:0000259" key="3">
    <source>
        <dbReference type="PROSITE" id="PS50887"/>
    </source>
</evidence>
<dbReference type="SUPFAM" id="SSF55073">
    <property type="entry name" value="Nucleotide cyclase"/>
    <property type="match status" value="1"/>
</dbReference>
<evidence type="ECO:0000313" key="4">
    <source>
        <dbReference type="EMBL" id="MDR4307580.1"/>
    </source>
</evidence>
<dbReference type="CDD" id="cd01948">
    <property type="entry name" value="EAL"/>
    <property type="match status" value="1"/>
</dbReference>
<dbReference type="NCBIfam" id="TIGR00254">
    <property type="entry name" value="GGDEF"/>
    <property type="match status" value="1"/>
</dbReference>
<dbReference type="InterPro" id="IPR013656">
    <property type="entry name" value="PAS_4"/>
</dbReference>
<feature type="domain" description="GGDEF" evidence="3">
    <location>
        <begin position="164"/>
        <end position="297"/>
    </location>
</feature>
<dbReference type="Gene3D" id="3.30.70.270">
    <property type="match status" value="1"/>
</dbReference>
<dbReference type="PANTHER" id="PTHR44757">
    <property type="entry name" value="DIGUANYLATE CYCLASE DGCP"/>
    <property type="match status" value="1"/>
</dbReference>
<evidence type="ECO:0000313" key="5">
    <source>
        <dbReference type="Proteomes" id="UP001181622"/>
    </source>
</evidence>
<dbReference type="PROSITE" id="PS50887">
    <property type="entry name" value="GGDEF"/>
    <property type="match status" value="1"/>
</dbReference>
<reference evidence="4" key="1">
    <citation type="submission" date="2020-10" db="EMBL/GenBank/DDBJ databases">
        <authorList>
            <person name="Abbas A."/>
            <person name="Razzaq R."/>
            <person name="Waqas M."/>
            <person name="Abbas N."/>
            <person name="Nielsen T.K."/>
            <person name="Hansen L.H."/>
            <person name="Hussain S."/>
            <person name="Shahid M."/>
        </authorList>
    </citation>
    <scope>NUCLEOTIDE SEQUENCE</scope>
    <source>
        <strain evidence="4">S14</strain>
    </source>
</reference>
<keyword evidence="5" id="KW-1185">Reference proteome</keyword>
<dbReference type="InterPro" id="IPR035919">
    <property type="entry name" value="EAL_sf"/>
</dbReference>
<dbReference type="SUPFAM" id="SSF141868">
    <property type="entry name" value="EAL domain-like"/>
    <property type="match status" value="1"/>
</dbReference>
<organism evidence="4 5">
    <name type="scientific">Chelatococcus sambhunathii</name>
    <dbReference type="NCBI Taxonomy" id="363953"/>
    <lineage>
        <taxon>Bacteria</taxon>
        <taxon>Pseudomonadati</taxon>
        <taxon>Pseudomonadota</taxon>
        <taxon>Alphaproteobacteria</taxon>
        <taxon>Hyphomicrobiales</taxon>
        <taxon>Chelatococcaceae</taxon>
        <taxon>Chelatococcus</taxon>
    </lineage>
</organism>
<sequence length="565" mass="62278">MWLADAAAGRFLDAIIDNIPVAIFVKDARDLRFLLVNKAAEEQMGCNRRDMVGRTNEELLPAAEAAAYTDIDLEVLRSGEMHVGDQNFDTDKGRRLLHTRTILVREAGEPRYLIGLSEDITDRRANEARIVHLAHHDALTDLPNRLVLLDRLAEALVVQRRHGGAVGVLCIDLDHFKDVNDGLGHAAGDSVLKEVARRLRDCVRGQDLISRHGGDEFTVLQPLLDSAEEARRLAERIIATLSDPFRLHEQDVVIGASVGISVAPQDGVSAEMLLRHADMALYRAKADGRGAARFFEAEMDARVQARRKLERDLRAAFALGELELHYQPLLVASDPRITGFEALLRWRHSERGFISPAEFIPVAEEIGLIAPITEWVLAKACAEAANWPSGVRIAVNLSPAHFRKQNPAFAVAQALAESGLAPDRLEVEITESVLLSDSAANIAMLHQIRALGVRIVMDDFGTGYSSLSYLRSFPFDKIKIDRSFVTELGESPQCAAIVRAVTSLGASLGITTTAEGVETTEQWERLRAEGCQELQGFLFSRPVPPEQARLLLSTPFSAALRQRRA</sequence>
<dbReference type="InterPro" id="IPR029787">
    <property type="entry name" value="Nucleotide_cyclase"/>
</dbReference>
<dbReference type="Proteomes" id="UP001181622">
    <property type="component" value="Unassembled WGS sequence"/>
</dbReference>
<dbReference type="PROSITE" id="PS50883">
    <property type="entry name" value="EAL"/>
    <property type="match status" value="1"/>
</dbReference>
<dbReference type="Pfam" id="PF08448">
    <property type="entry name" value="PAS_4"/>
    <property type="match status" value="1"/>
</dbReference>
<dbReference type="CDD" id="cd01949">
    <property type="entry name" value="GGDEF"/>
    <property type="match status" value="1"/>
</dbReference>
<comment type="caution">
    <text evidence="4">The sequence shown here is derived from an EMBL/GenBank/DDBJ whole genome shotgun (WGS) entry which is preliminary data.</text>
</comment>
<proteinExistence type="predicted"/>
<dbReference type="InterPro" id="IPR001633">
    <property type="entry name" value="EAL_dom"/>
</dbReference>
<dbReference type="SMART" id="SM00267">
    <property type="entry name" value="GGDEF"/>
    <property type="match status" value="1"/>
</dbReference>
<dbReference type="InterPro" id="IPR000014">
    <property type="entry name" value="PAS"/>
</dbReference>
<dbReference type="InterPro" id="IPR000160">
    <property type="entry name" value="GGDEF_dom"/>
</dbReference>
<protein>
    <submittedName>
        <fullName evidence="4">EAL domain-containing protein</fullName>
    </submittedName>
</protein>
<feature type="domain" description="PAS" evidence="1">
    <location>
        <begin position="8"/>
        <end position="79"/>
    </location>
</feature>
<dbReference type="PANTHER" id="PTHR44757:SF2">
    <property type="entry name" value="BIOFILM ARCHITECTURE MAINTENANCE PROTEIN MBAA"/>
    <property type="match status" value="1"/>
</dbReference>
<dbReference type="SMART" id="SM00052">
    <property type="entry name" value="EAL"/>
    <property type="match status" value="1"/>
</dbReference>
<dbReference type="InterPro" id="IPR035965">
    <property type="entry name" value="PAS-like_dom_sf"/>
</dbReference>
<dbReference type="InterPro" id="IPR052155">
    <property type="entry name" value="Biofilm_reg_signaling"/>
</dbReference>
<dbReference type="Gene3D" id="3.30.450.20">
    <property type="entry name" value="PAS domain"/>
    <property type="match status" value="1"/>
</dbReference>